<feature type="transmembrane region" description="Helical" evidence="12">
    <location>
        <begin position="1036"/>
        <end position="1061"/>
    </location>
</feature>
<evidence type="ECO:0000259" key="14">
    <source>
        <dbReference type="PROSITE" id="PS50125"/>
    </source>
</evidence>
<keyword evidence="8" id="KW-0460">Magnesium</keyword>
<dbReference type="EMBL" id="JAPFFF010000002">
    <property type="protein sequence ID" value="KAK8897192.1"/>
    <property type="molecule type" value="Genomic_DNA"/>
</dbReference>
<dbReference type="SUPFAM" id="SSF55073">
    <property type="entry name" value="Nucleotide cyclase"/>
    <property type="match status" value="1"/>
</dbReference>
<evidence type="ECO:0000256" key="12">
    <source>
        <dbReference type="SAM" id="Phobius"/>
    </source>
</evidence>
<name>A0ABR2L1V5_9EUKA</name>
<keyword evidence="4 12" id="KW-0812">Transmembrane</keyword>
<keyword evidence="7" id="KW-0067">ATP-binding</keyword>
<dbReference type="PANTHER" id="PTHR45627:SF12">
    <property type="entry name" value="ADENYLATE CYCLASE TYPE 2"/>
    <property type="match status" value="1"/>
</dbReference>
<evidence type="ECO:0000313" key="16">
    <source>
        <dbReference type="Proteomes" id="UP001470230"/>
    </source>
</evidence>
<evidence type="ECO:0000256" key="9">
    <source>
        <dbReference type="ARBA" id="ARBA00022989"/>
    </source>
</evidence>
<dbReference type="InterPro" id="IPR029787">
    <property type="entry name" value="Nucleotide_cyclase"/>
</dbReference>
<dbReference type="SUPFAM" id="SSF55785">
    <property type="entry name" value="PYP-like sensor domain (PAS domain)"/>
    <property type="match status" value="1"/>
</dbReference>
<protein>
    <recommendedName>
        <fullName evidence="3">adenylate cyclase</fullName>
        <ecNumber evidence="3">4.6.1.1</ecNumber>
    </recommendedName>
</protein>
<proteinExistence type="predicted"/>
<keyword evidence="6" id="KW-0547">Nucleotide-binding</keyword>
<feature type="transmembrane region" description="Helical" evidence="12">
    <location>
        <begin position="699"/>
        <end position="724"/>
    </location>
</feature>
<evidence type="ECO:0000256" key="7">
    <source>
        <dbReference type="ARBA" id="ARBA00022840"/>
    </source>
</evidence>
<keyword evidence="10 12" id="KW-0472">Membrane</keyword>
<dbReference type="Pfam" id="PF00211">
    <property type="entry name" value="Guanylate_cyc"/>
    <property type="match status" value="2"/>
</dbReference>
<evidence type="ECO:0000256" key="6">
    <source>
        <dbReference type="ARBA" id="ARBA00022741"/>
    </source>
</evidence>
<feature type="transmembrane region" description="Helical" evidence="12">
    <location>
        <begin position="212"/>
        <end position="238"/>
    </location>
</feature>
<feature type="domain" description="Guanylate cyclase" evidence="14">
    <location>
        <begin position="1505"/>
        <end position="1761"/>
    </location>
</feature>
<dbReference type="CDD" id="cd07302">
    <property type="entry name" value="CHD"/>
    <property type="match status" value="1"/>
</dbReference>
<dbReference type="InterPro" id="IPR001054">
    <property type="entry name" value="A/G_cyclase"/>
</dbReference>
<dbReference type="Gene3D" id="3.30.70.1230">
    <property type="entry name" value="Nucleotide cyclase"/>
    <property type="match status" value="2"/>
</dbReference>
<feature type="transmembrane region" description="Helical" evidence="12">
    <location>
        <begin position="283"/>
        <end position="303"/>
    </location>
</feature>
<feature type="transmembrane region" description="Helical" evidence="12">
    <location>
        <begin position="309"/>
        <end position="331"/>
    </location>
</feature>
<feature type="transmembrane region" description="Helical" evidence="12">
    <location>
        <begin position="244"/>
        <end position="262"/>
    </location>
</feature>
<dbReference type="Gene3D" id="3.30.450.20">
    <property type="entry name" value="PAS domain"/>
    <property type="match status" value="1"/>
</dbReference>
<dbReference type="Pfam" id="PF13426">
    <property type="entry name" value="PAS_9"/>
    <property type="match status" value="1"/>
</dbReference>
<reference evidence="15 16" key="1">
    <citation type="submission" date="2024-04" db="EMBL/GenBank/DDBJ databases">
        <title>Tritrichomonas musculus Genome.</title>
        <authorList>
            <person name="Alves-Ferreira E."/>
            <person name="Grigg M."/>
            <person name="Lorenzi H."/>
            <person name="Galac M."/>
        </authorList>
    </citation>
    <scope>NUCLEOTIDE SEQUENCE [LARGE SCALE GENOMIC DNA]</scope>
    <source>
        <strain evidence="15 16">EAF2021</strain>
    </source>
</reference>
<evidence type="ECO:0000256" key="2">
    <source>
        <dbReference type="ARBA" id="ARBA00004141"/>
    </source>
</evidence>
<dbReference type="PROSITE" id="PS50112">
    <property type="entry name" value="PAS"/>
    <property type="match status" value="1"/>
</dbReference>
<evidence type="ECO:0000256" key="11">
    <source>
        <dbReference type="ARBA" id="ARBA00023239"/>
    </source>
</evidence>
<dbReference type="InterPro" id="IPR035965">
    <property type="entry name" value="PAS-like_dom_sf"/>
</dbReference>
<gene>
    <name evidence="15" type="ORF">M9Y10_015128</name>
</gene>
<organism evidence="15 16">
    <name type="scientific">Tritrichomonas musculus</name>
    <dbReference type="NCBI Taxonomy" id="1915356"/>
    <lineage>
        <taxon>Eukaryota</taxon>
        <taxon>Metamonada</taxon>
        <taxon>Parabasalia</taxon>
        <taxon>Tritrichomonadida</taxon>
        <taxon>Tritrichomonadidae</taxon>
        <taxon>Tritrichomonas</taxon>
    </lineage>
</organism>
<evidence type="ECO:0000256" key="1">
    <source>
        <dbReference type="ARBA" id="ARBA00001593"/>
    </source>
</evidence>
<evidence type="ECO:0000256" key="5">
    <source>
        <dbReference type="ARBA" id="ARBA00022723"/>
    </source>
</evidence>
<dbReference type="EC" id="4.6.1.1" evidence="3"/>
<dbReference type="PANTHER" id="PTHR45627">
    <property type="entry name" value="ADENYLATE CYCLASE TYPE 1"/>
    <property type="match status" value="1"/>
</dbReference>
<evidence type="ECO:0000256" key="4">
    <source>
        <dbReference type="ARBA" id="ARBA00022692"/>
    </source>
</evidence>
<sequence>METGGLTSDFLGVTKGQIAPSDWAGYSRFFQDDEIVLNKFDSIIFKVFDRIFYQAPFPAKAFMVVFGIMHVQALYGNTLFSLDPLYNTVVKIVEITTTDGMSPAQFNEFGYSFFGLTLITWILFITVSVILYKQKYISTIPLIATSIFIYLINPLLLNPTTYLIKRLIILLLMMASYWKNPNNPVHTNFLKYYRNEDFIYYRDEITKTDRNLLILLLVFLIIALILQTVMILLSFRLLSATPNIPYHALSGLSMTCIFYQTFLRPIIRLLESFFGFYPRWSTIVLYASNIVLYLLLLYFIFLYPVIHSVTISLMIGFSIGGAVGSILKLTYAQVLDGMKTIHYALILASYFVSSLIAFLVLHFSTKKKYVPLLAYNGEANIVDTPNDKRSSLLNMSTAQKDDLIRKRVSEDERLQIIPYSKKISFSFVRIISRMKLLFLVKIGFENGCDLFIDYTLFKFIISSFSEDRELLKLISIIEMAFPYMRNYFQYILPIIRSDVMKFNQRFLIYEINTLNKLTETNPSISSTQELGLVRSNSIKYQEIVMNTWLLDQISLSSLENVMSTVRKGDKMWNWIFTKYPNLKEAHRLYYNYSVECKTDFFQAEITKRQIKRIEDHKLTIRDKPFVSFIRTFPVYLTHGIITPNGFLPDFSNNDTQYKEEPSDGSIDNISSFNEPTDYDAKLRYAIYKATHKLRAYSSFFMQIIICAFFFIFVVAEFALTFVYYTNFNTEMENTDILRFYRHLASNISLTNAYILLKYGTIYTNTTTNFTNSNSSLWDSTLLEDVASYRFNFFDYYDRYNQSQMYFETSEDTLNYNIITQALMSVQSYQMLFNEFKHLNLQDYFDFHDVEQLMFFTQFPMQLCNGGKKMNPLMLDFSRSLMDHTINQVDISCRQNMENWLNKSNSFCNIFSTFAPLMNTIKEIRYKTYSIFMETNRLKRREIILISILLSVIISAVYMVFFIIGVFRYKKELRCFAEILSSLDEEVKKNGSRPILIQTTANQNNGTTNNTGTNNNNNNNISEKNINPMKYVSKKVFYYSLLILCIFFILIQGVLLFSIGYISYQMKSYDLTITYWNYYNMLKIPQYLELFDSLSLACILRTHPTNSTTYQFERDRCFSIIEETDQSDTYLVTSGSDGPTILGRSEKFDDYYLKSTCVYNFTADQLSKRKITHPLESNNNTNSTDDDPFDWLDDQSIMYSDEEYECMSLSNKMLIFIQITRDVLQKLGKDITTYSLNDYIVSRIAYLYYIMNKYLINDINVCNMLIIELGNKYLSESKRNIILMFVASIILSIVSFFVSYYFKNFMDSIYQGGLILARRLIPNEMAANHRLVSFLLNKGINKKNINKEMSVTQSIVHYSSDMLFFTTNNGIILLTNQAIFQNLSYSPEQIVGKLIYSLFEEESKKEIQRQIAILEKDQNQGMVHLNVTCYTANGGQLYVSMMMFPTSSNHLVFIMKNLTDILEKQRIAQQMRNNCLGLYFNILPTFVAKLLNNEEKDISFMVPTATIMYVDIAHFAEFARPLSPEQLLGLLSSIYDQYDVKLREYSSLTKIKIIGDSLMVAGGLFNNQLDYNKVIPASSSNMNSAVGGITQQKSRDHSDKVPKVPIIGGPTVLGFSKSIDIIPPSLSTFSSQGSMGGPHTERYPVHNEASPHSDQDGNVQIYPSYSDIENALQFQEQIISQSSNSRMESDYMTPDAFVASQAIRFGFDCIEVIEDIDMKNNYNLAVRVGISTGGPIIAGVLGEDKLDFEIFGEEISFTSKLETCGLPGRVVISDSTYNLVSNLQYQFEDRDIFFKGKGNIRTHIVNPA</sequence>
<keyword evidence="5" id="KW-0479">Metal-binding</keyword>
<feature type="transmembrane region" description="Helical" evidence="12">
    <location>
        <begin position="109"/>
        <end position="132"/>
    </location>
</feature>
<dbReference type="Proteomes" id="UP001470230">
    <property type="component" value="Unassembled WGS sequence"/>
</dbReference>
<feature type="transmembrane region" description="Helical" evidence="12">
    <location>
        <begin position="1280"/>
        <end position="1301"/>
    </location>
</feature>
<dbReference type="InterPro" id="IPR000014">
    <property type="entry name" value="PAS"/>
</dbReference>
<keyword evidence="9 12" id="KW-1133">Transmembrane helix</keyword>
<feature type="transmembrane region" description="Helical" evidence="12">
    <location>
        <begin position="139"/>
        <end position="156"/>
    </location>
</feature>
<evidence type="ECO:0000256" key="3">
    <source>
        <dbReference type="ARBA" id="ARBA00012201"/>
    </source>
</evidence>
<comment type="caution">
    <text evidence="15">The sequence shown here is derived from an EMBL/GenBank/DDBJ whole genome shotgun (WGS) entry which is preliminary data.</text>
</comment>
<evidence type="ECO:0000259" key="13">
    <source>
        <dbReference type="PROSITE" id="PS50112"/>
    </source>
</evidence>
<comment type="catalytic activity">
    <reaction evidence="1">
        <text>ATP = 3',5'-cyclic AMP + diphosphate</text>
        <dbReference type="Rhea" id="RHEA:15389"/>
        <dbReference type="ChEBI" id="CHEBI:30616"/>
        <dbReference type="ChEBI" id="CHEBI:33019"/>
        <dbReference type="ChEBI" id="CHEBI:58165"/>
        <dbReference type="EC" id="4.6.1.1"/>
    </reaction>
</comment>
<accession>A0ABR2L1V5</accession>
<keyword evidence="16" id="KW-1185">Reference proteome</keyword>
<evidence type="ECO:0000256" key="8">
    <source>
        <dbReference type="ARBA" id="ARBA00022842"/>
    </source>
</evidence>
<keyword evidence="11" id="KW-0456">Lyase</keyword>
<evidence type="ECO:0000256" key="10">
    <source>
        <dbReference type="ARBA" id="ARBA00023136"/>
    </source>
</evidence>
<dbReference type="NCBIfam" id="TIGR00229">
    <property type="entry name" value="sensory_box"/>
    <property type="match status" value="1"/>
</dbReference>
<dbReference type="PROSITE" id="PS50125">
    <property type="entry name" value="GUANYLATE_CYCLASE_2"/>
    <property type="match status" value="1"/>
</dbReference>
<evidence type="ECO:0000313" key="15">
    <source>
        <dbReference type="EMBL" id="KAK8897192.1"/>
    </source>
</evidence>
<dbReference type="SMART" id="SM00091">
    <property type="entry name" value="PAS"/>
    <property type="match status" value="1"/>
</dbReference>
<feature type="transmembrane region" description="Helical" evidence="12">
    <location>
        <begin position="942"/>
        <end position="966"/>
    </location>
</feature>
<comment type="subcellular location">
    <subcellularLocation>
        <location evidence="2">Membrane</location>
        <topology evidence="2">Multi-pass membrane protein</topology>
    </subcellularLocation>
</comment>
<dbReference type="CDD" id="cd00130">
    <property type="entry name" value="PAS"/>
    <property type="match status" value="1"/>
</dbReference>
<feature type="domain" description="PAS" evidence="13">
    <location>
        <begin position="1347"/>
        <end position="1420"/>
    </location>
</feature>
<feature type="transmembrane region" description="Helical" evidence="12">
    <location>
        <begin position="343"/>
        <end position="363"/>
    </location>
</feature>